<sequence length="615" mass="65477">MRWRAATAISPTPPSCSGSVAPPCTTFSSSMTSRPDAFLRMAMAGLAALALGACGRGDAELAPLDAARAALERGDGLTAEIVLRRMMEEGTPREDVAAYLGQAELVQGEVLQARDWLASGEFSPATEARGFHMLGVLEMRAGNLAAAGAALDRALRADQDDPELWVDIGRLRYLGGEHTMAIEAADRAIALGPRNPEALQFRGQLVRDAYGMPAALPWFESALEVAPDNPEVLADYAASLGESGRAGDMLAAARRMAEVAPDDPRPYFLQAAIAARAGDFELAQSLLSRRSDLDRTSPAAALLSGVIDLQRGNPASAAQRFDRLLASQPDNRRVRQLLVHALHLSGNDRELVYRFGKAAMLPDADPYFVEIVGRAYESLGQRDEAAPLLEKAARFRDPHTAPMATSVPVEIAGARDAASGVDAVALVRGLIASQRLQEAIVAGEAFRTRFPGSSDALGLAGDAFLAAGRPGEALRRYRAAAGIRRPWPLTRRMFAAHAAREDTRAAYALLAGHLRGEPRNREAATMLALLALEFGRQEEGAAMLDRALASGGERDPRLWALKAEVALLQDDIAGARDAAEHAYRLSRSNRQARHALAGALTASGEVAAARALTSP</sequence>
<dbReference type="EMBL" id="SDPV01000001">
    <property type="protein sequence ID" value="RXZ66261.1"/>
    <property type="molecule type" value="Genomic_DNA"/>
</dbReference>
<dbReference type="Pfam" id="PF13432">
    <property type="entry name" value="TPR_16"/>
    <property type="match status" value="3"/>
</dbReference>
<dbReference type="InterPro" id="IPR019734">
    <property type="entry name" value="TPR_rpt"/>
</dbReference>
<organism evidence="5 6">
    <name type="scientific">Pelagerythrobacter rhizovicinus</name>
    <dbReference type="NCBI Taxonomy" id="2268576"/>
    <lineage>
        <taxon>Bacteria</taxon>
        <taxon>Pseudomonadati</taxon>
        <taxon>Pseudomonadota</taxon>
        <taxon>Alphaproteobacteria</taxon>
        <taxon>Sphingomonadales</taxon>
        <taxon>Erythrobacteraceae</taxon>
        <taxon>Pelagerythrobacter</taxon>
    </lineage>
</organism>
<gene>
    <name evidence="5" type="ORF">ETX26_06030</name>
</gene>
<protein>
    <submittedName>
        <fullName evidence="5">Tetratricopeptide repeat protein</fullName>
    </submittedName>
</protein>
<evidence type="ECO:0000256" key="2">
    <source>
        <dbReference type="ARBA" id="ARBA00022803"/>
    </source>
</evidence>
<dbReference type="PANTHER" id="PTHR45586:SF1">
    <property type="entry name" value="LIPOPOLYSACCHARIDE ASSEMBLY PROTEIN B"/>
    <property type="match status" value="1"/>
</dbReference>
<reference evidence="5 6" key="1">
    <citation type="submission" date="2019-01" db="EMBL/GenBank/DDBJ databases">
        <title>Altererythrobacter rhizovicinus sp. nov., isolated from the rhizosphere soil of Haloxylon ammodendron.</title>
        <authorList>
            <person name="Li H.-P."/>
            <person name="Gou J.-Y."/>
            <person name="Yao D."/>
            <person name="Han Q.-Q."/>
            <person name="Shao K.-Z."/>
            <person name="Zhao Q."/>
            <person name="Zhang J.-L."/>
        </authorList>
    </citation>
    <scope>NUCLEOTIDE SEQUENCE [LARGE SCALE GENOMIC DNA]</scope>
    <source>
        <strain evidence="5 6">AY-3R</strain>
    </source>
</reference>
<keyword evidence="6" id="KW-1185">Reference proteome</keyword>
<dbReference type="OrthoDB" id="7259535at2"/>
<dbReference type="SUPFAM" id="SSF48452">
    <property type="entry name" value="TPR-like"/>
    <property type="match status" value="2"/>
</dbReference>
<feature type="repeat" description="TPR" evidence="3">
    <location>
        <begin position="162"/>
        <end position="195"/>
    </location>
</feature>
<evidence type="ECO:0000256" key="3">
    <source>
        <dbReference type="PROSITE-ProRule" id="PRU00339"/>
    </source>
</evidence>
<name>A0A4Q2KSC3_9SPHN</name>
<proteinExistence type="predicted"/>
<feature type="region of interest" description="Disordered" evidence="4">
    <location>
        <begin position="1"/>
        <end position="20"/>
    </location>
</feature>
<dbReference type="Pfam" id="PF14559">
    <property type="entry name" value="TPR_19"/>
    <property type="match status" value="1"/>
</dbReference>
<dbReference type="SMART" id="SM00028">
    <property type="entry name" value="TPR"/>
    <property type="match status" value="7"/>
</dbReference>
<evidence type="ECO:0000256" key="1">
    <source>
        <dbReference type="ARBA" id="ARBA00022737"/>
    </source>
</evidence>
<dbReference type="Gene3D" id="1.25.40.10">
    <property type="entry name" value="Tetratricopeptide repeat domain"/>
    <property type="match status" value="2"/>
</dbReference>
<dbReference type="AlphaFoldDB" id="A0A4Q2KSC3"/>
<dbReference type="PROSITE" id="PS50005">
    <property type="entry name" value="TPR"/>
    <property type="match status" value="1"/>
</dbReference>
<evidence type="ECO:0000256" key="4">
    <source>
        <dbReference type="SAM" id="MobiDB-lite"/>
    </source>
</evidence>
<evidence type="ECO:0000313" key="6">
    <source>
        <dbReference type="Proteomes" id="UP000293623"/>
    </source>
</evidence>
<accession>A0A4Q2KSC3</accession>
<evidence type="ECO:0000313" key="5">
    <source>
        <dbReference type="EMBL" id="RXZ66261.1"/>
    </source>
</evidence>
<dbReference type="InterPro" id="IPR011990">
    <property type="entry name" value="TPR-like_helical_dom_sf"/>
</dbReference>
<keyword evidence="1" id="KW-0677">Repeat</keyword>
<dbReference type="InterPro" id="IPR051012">
    <property type="entry name" value="CellSynth/LPSAsmb/PSIAsmb"/>
</dbReference>
<dbReference type="PANTHER" id="PTHR45586">
    <property type="entry name" value="TPR REPEAT-CONTAINING PROTEIN PA4667"/>
    <property type="match status" value="1"/>
</dbReference>
<dbReference type="Proteomes" id="UP000293623">
    <property type="component" value="Unassembled WGS sequence"/>
</dbReference>
<comment type="caution">
    <text evidence="5">The sequence shown here is derived from an EMBL/GenBank/DDBJ whole genome shotgun (WGS) entry which is preliminary data.</text>
</comment>
<keyword evidence="2 3" id="KW-0802">TPR repeat</keyword>